<feature type="region of interest" description="Disordered" evidence="10">
    <location>
        <begin position="142"/>
        <end position="168"/>
    </location>
</feature>
<evidence type="ECO:0000256" key="9">
    <source>
        <dbReference type="RuleBase" id="RU361189"/>
    </source>
</evidence>
<dbReference type="EMBL" id="CAJNIZ010012125">
    <property type="protein sequence ID" value="CAE7329849.1"/>
    <property type="molecule type" value="Genomic_DNA"/>
</dbReference>
<comment type="subcellular location">
    <subcellularLocation>
        <location evidence="1">Membrane</location>
        <topology evidence="1">Multi-pass membrane protein</topology>
    </subcellularLocation>
</comment>
<evidence type="ECO:0000256" key="7">
    <source>
        <dbReference type="ARBA" id="ARBA00023065"/>
    </source>
</evidence>
<keyword evidence="6 9" id="KW-1133">Transmembrane helix</keyword>
<comment type="similarity">
    <text evidence="2 9">Belongs to the V-ATPase 116 kDa subunit family.</text>
</comment>
<dbReference type="PANTHER" id="PTHR11629:SF63">
    <property type="entry name" value="V-TYPE PROTON ATPASE SUBUNIT A"/>
    <property type="match status" value="1"/>
</dbReference>
<evidence type="ECO:0000256" key="10">
    <source>
        <dbReference type="SAM" id="MobiDB-lite"/>
    </source>
</evidence>
<keyword evidence="5 9" id="KW-0375">Hydrogen ion transport</keyword>
<dbReference type="PIRSF" id="PIRSF001293">
    <property type="entry name" value="ATP6V0A1"/>
    <property type="match status" value="1"/>
</dbReference>
<comment type="function">
    <text evidence="9">Essential component of the vacuolar proton pump (V-ATPase), a multimeric enzyme that catalyzes the translocation of protons across the membranes. Required for assembly and activity of the V-ATPase.</text>
</comment>
<dbReference type="GO" id="GO:0000220">
    <property type="term" value="C:vacuolar proton-transporting V-type ATPase, V0 domain"/>
    <property type="evidence" value="ECO:0007669"/>
    <property type="project" value="InterPro"/>
</dbReference>
<feature type="transmembrane region" description="Helical" evidence="9">
    <location>
        <begin position="630"/>
        <end position="651"/>
    </location>
</feature>
<comment type="caution">
    <text evidence="11">The sequence shown here is derived from an EMBL/GenBank/DDBJ whole genome shotgun (WGS) entry which is preliminary data.</text>
</comment>
<feature type="transmembrane region" description="Helical" evidence="9">
    <location>
        <begin position="417"/>
        <end position="440"/>
    </location>
</feature>
<keyword evidence="8 9" id="KW-0472">Membrane</keyword>
<dbReference type="InterPro" id="IPR002490">
    <property type="entry name" value="V-ATPase_116kDa_su"/>
</dbReference>
<proteinExistence type="inferred from homology"/>
<protein>
    <recommendedName>
        <fullName evidence="9">V-type proton ATPase subunit a</fullName>
    </recommendedName>
</protein>
<evidence type="ECO:0000256" key="3">
    <source>
        <dbReference type="ARBA" id="ARBA00022448"/>
    </source>
</evidence>
<keyword evidence="12" id="KW-1185">Reference proteome</keyword>
<evidence type="ECO:0000256" key="2">
    <source>
        <dbReference type="ARBA" id="ARBA00009904"/>
    </source>
</evidence>
<dbReference type="PANTHER" id="PTHR11629">
    <property type="entry name" value="VACUOLAR PROTON ATPASES"/>
    <property type="match status" value="1"/>
</dbReference>
<reference evidence="11" key="1">
    <citation type="submission" date="2021-02" db="EMBL/GenBank/DDBJ databases">
        <authorList>
            <person name="Dougan E. K."/>
            <person name="Rhodes N."/>
            <person name="Thang M."/>
            <person name="Chan C."/>
        </authorList>
    </citation>
    <scope>NUCLEOTIDE SEQUENCE</scope>
</reference>
<dbReference type="AlphaFoldDB" id="A0A812P1G7"/>
<evidence type="ECO:0000256" key="5">
    <source>
        <dbReference type="ARBA" id="ARBA00022781"/>
    </source>
</evidence>
<evidence type="ECO:0000256" key="1">
    <source>
        <dbReference type="ARBA" id="ARBA00004141"/>
    </source>
</evidence>
<keyword evidence="7 9" id="KW-0406">Ion transport</keyword>
<evidence type="ECO:0000256" key="4">
    <source>
        <dbReference type="ARBA" id="ARBA00022692"/>
    </source>
</evidence>
<gene>
    <name evidence="11" type="primary">ATP6V0A4</name>
    <name evidence="11" type="ORF">SPIL2461_LOCUS7648</name>
</gene>
<accession>A0A812P1G7</accession>
<feature type="transmembrane region" description="Helical" evidence="9">
    <location>
        <begin position="566"/>
        <end position="590"/>
    </location>
</feature>
<keyword evidence="4 9" id="KW-0812">Transmembrane</keyword>
<dbReference type="GO" id="GO:0046961">
    <property type="term" value="F:proton-transporting ATPase activity, rotational mechanism"/>
    <property type="evidence" value="ECO:0007669"/>
    <property type="project" value="InterPro"/>
</dbReference>
<evidence type="ECO:0000256" key="6">
    <source>
        <dbReference type="ARBA" id="ARBA00022989"/>
    </source>
</evidence>
<keyword evidence="3 9" id="KW-0813">Transport</keyword>
<feature type="transmembrane region" description="Helical" evidence="9">
    <location>
        <begin position="537"/>
        <end position="554"/>
    </location>
</feature>
<dbReference type="OrthoDB" id="10264220at2759"/>
<evidence type="ECO:0000313" key="12">
    <source>
        <dbReference type="Proteomes" id="UP000649617"/>
    </source>
</evidence>
<evidence type="ECO:0000313" key="11">
    <source>
        <dbReference type="EMBL" id="CAE7329849.1"/>
    </source>
</evidence>
<dbReference type="GO" id="GO:0051117">
    <property type="term" value="F:ATPase binding"/>
    <property type="evidence" value="ECO:0007669"/>
    <property type="project" value="TreeGrafter"/>
</dbReference>
<dbReference type="GO" id="GO:0007035">
    <property type="term" value="P:vacuolar acidification"/>
    <property type="evidence" value="ECO:0007669"/>
    <property type="project" value="TreeGrafter"/>
</dbReference>
<organism evidence="11 12">
    <name type="scientific">Symbiodinium pilosum</name>
    <name type="common">Dinoflagellate</name>
    <dbReference type="NCBI Taxonomy" id="2952"/>
    <lineage>
        <taxon>Eukaryota</taxon>
        <taxon>Sar</taxon>
        <taxon>Alveolata</taxon>
        <taxon>Dinophyceae</taxon>
        <taxon>Suessiales</taxon>
        <taxon>Symbiodiniaceae</taxon>
        <taxon>Symbiodinium</taxon>
    </lineage>
</organism>
<dbReference type="Pfam" id="PF01496">
    <property type="entry name" value="V_ATPase_I"/>
    <property type="match status" value="1"/>
</dbReference>
<dbReference type="InterPro" id="IPR026028">
    <property type="entry name" value="V-type_ATPase_116kDa_su_euka"/>
</dbReference>
<sequence length="810" mass="91815">MGLLRSEQMKYGMLVLPVNEARRIVGQLGKESNLQFEDDNARDMRRPYRKHIQRIDEMERIIRFLIQEIGSIEGCELIKNKVDEFLQTDDSYVLEAVEGELQSLYQNFLRFKENNVNLTNERNQAVEEAEVVAVAREMLTGSRPSPDYLTEEESFDTSAKKPLLGGEEGGAGTGRLGYLAGVVPKTDEARFARALWRAARGNTFTQFTPISQSVKDPKTGQDVQKSVFVVYFQGAGGPMQQKVLKVCSAFGVNMYNWPASAELAKTRHAHLLSVVKEKDTALEGYQFFMKTEAKDLLAPPSQNPEANSKLEEWRLFCIKEKSIFNILNLCSGEIALRVNVWYPAAEEAKIKALLQKLNAGSSQGAFLTPDKNVKSTPPTYIRVNDYTEAFQDVIDTYGIPKYQEANPALLTVVTFPFIFGMMYGDVGHGILLFLAGLWLCRNAETFRFTQPSLFSARYMVVSLGFFAIYCGFMYNDFFSVGLQIFNSRYKDAGDGNWIPTFDVKNEGGTGPYPFGLDWAWHGASNELLYVNSLKMKLSVLFGVLQMTVGLILRWSNAFYEKNMTDFVCECIPMMIFMLCFFGWMDFMILYKWVHPVDNPPSIINSLICMAMGQEDKFPLWPGSVELAQRLMGFTMLSVPIMLLPKPFILLYQHKSKQENSENLVNIDEETGPSSNNHGHGEEFEFGEIFIHQIIETIEFVLGTVSHTASYLRIWALSLAHQQLSLVFFQKTLTMGLEMSFPMNGIGIYLMFAAWFAITLAVLLGMDVLECFLHTLRLHWVEFQSKFYKAEGLKFAPYSIKKLVTPTGGEE</sequence>
<evidence type="ECO:0000256" key="8">
    <source>
        <dbReference type="ARBA" id="ARBA00023136"/>
    </source>
</evidence>
<name>A0A812P1G7_SYMPI</name>
<feature type="transmembrane region" description="Helical" evidence="9">
    <location>
        <begin position="745"/>
        <end position="765"/>
    </location>
</feature>
<dbReference type="Proteomes" id="UP000649617">
    <property type="component" value="Unassembled WGS sequence"/>
</dbReference>
<feature type="transmembrane region" description="Helical" evidence="9">
    <location>
        <begin position="452"/>
        <end position="474"/>
    </location>
</feature>